<proteinExistence type="inferred from homology"/>
<reference evidence="4" key="1">
    <citation type="submission" date="2020-05" db="EMBL/GenBank/DDBJ databases">
        <authorList>
            <person name="Chiriac C."/>
            <person name="Salcher M."/>
            <person name="Ghai R."/>
            <person name="Kavagutti S V."/>
        </authorList>
    </citation>
    <scope>NUCLEOTIDE SEQUENCE</scope>
</reference>
<evidence type="ECO:0000313" key="4">
    <source>
        <dbReference type="EMBL" id="CAB5063614.1"/>
    </source>
</evidence>
<dbReference type="EMBL" id="CAFBQU010000011">
    <property type="protein sequence ID" value="CAB5063614.1"/>
    <property type="molecule type" value="Genomic_DNA"/>
</dbReference>
<dbReference type="GO" id="GO:0016491">
    <property type="term" value="F:oxidoreductase activity"/>
    <property type="evidence" value="ECO:0007669"/>
    <property type="project" value="UniProtKB-KW"/>
</dbReference>
<evidence type="ECO:0000256" key="1">
    <source>
        <dbReference type="ARBA" id="ARBA00007118"/>
    </source>
</evidence>
<dbReference type="Gene3D" id="3.40.109.10">
    <property type="entry name" value="NADH Oxidase"/>
    <property type="match status" value="1"/>
</dbReference>
<dbReference type="PANTHER" id="PTHR43673:SF10">
    <property type="entry name" value="NADH DEHYDROGENASE_NAD(P)H NITROREDUCTASE XCC3605-RELATED"/>
    <property type="match status" value="1"/>
</dbReference>
<evidence type="ECO:0000259" key="3">
    <source>
        <dbReference type="Pfam" id="PF00881"/>
    </source>
</evidence>
<dbReference type="SUPFAM" id="SSF55469">
    <property type="entry name" value="FMN-dependent nitroreductase-like"/>
    <property type="match status" value="1"/>
</dbReference>
<organism evidence="4">
    <name type="scientific">freshwater metagenome</name>
    <dbReference type="NCBI Taxonomy" id="449393"/>
    <lineage>
        <taxon>unclassified sequences</taxon>
        <taxon>metagenomes</taxon>
        <taxon>ecological metagenomes</taxon>
    </lineage>
</organism>
<evidence type="ECO:0000256" key="2">
    <source>
        <dbReference type="ARBA" id="ARBA00023002"/>
    </source>
</evidence>
<gene>
    <name evidence="4" type="ORF">UFOPK4347_00614</name>
</gene>
<dbReference type="Pfam" id="PF00881">
    <property type="entry name" value="Nitroreductase"/>
    <property type="match status" value="1"/>
</dbReference>
<dbReference type="AlphaFoldDB" id="A0A6J7UAY9"/>
<protein>
    <submittedName>
        <fullName evidence="4">Unannotated protein</fullName>
    </submittedName>
</protein>
<keyword evidence="2" id="KW-0560">Oxidoreductase</keyword>
<dbReference type="InterPro" id="IPR029479">
    <property type="entry name" value="Nitroreductase"/>
</dbReference>
<accession>A0A6J7UAY9</accession>
<comment type="similarity">
    <text evidence="1">Belongs to the nitroreductase family.</text>
</comment>
<name>A0A6J7UAY9_9ZZZZ</name>
<sequence length="197" mass="21710">MDVFDAMNTARAMRFFKPDPVPSELIEKVLWAATRASSPNNTQGWDFIVVTDPEVRKQLGALFLPFAERVSKFPDPGNDTDRRTLKGAQNLGANMGNFPCIIFVCGRNIYPADNPREPFMYSAVYAASQNLIVAARALGLGAAFTTLHGMVEAQIRTILNIPDEMYIGTTIPLGYPDGPEGPVSRKDVSEVVHYNGW</sequence>
<dbReference type="InterPro" id="IPR000415">
    <property type="entry name" value="Nitroreductase-like"/>
</dbReference>
<dbReference type="PANTHER" id="PTHR43673">
    <property type="entry name" value="NAD(P)H NITROREDUCTASE YDGI-RELATED"/>
    <property type="match status" value="1"/>
</dbReference>
<feature type="domain" description="Nitroreductase" evidence="3">
    <location>
        <begin position="11"/>
        <end position="175"/>
    </location>
</feature>